<feature type="domain" description="Calcium-dependent cell adhesion molecule N-terminal" evidence="1">
    <location>
        <begin position="7"/>
        <end position="91"/>
    </location>
</feature>
<evidence type="ECO:0000313" key="3">
    <source>
        <dbReference type="EMBL" id="KMJ43281.1"/>
    </source>
</evidence>
<evidence type="ECO:0000259" key="1">
    <source>
        <dbReference type="Pfam" id="PF08964"/>
    </source>
</evidence>
<evidence type="ECO:0000259" key="2">
    <source>
        <dbReference type="Pfam" id="PF14564"/>
    </source>
</evidence>
<dbReference type="Gene3D" id="2.60.40.1720">
    <property type="entry name" value="Calcium-dependent cell adhesion molecule-1"/>
    <property type="match status" value="1"/>
</dbReference>
<reference evidence="3 4" key="1">
    <citation type="submission" date="2015-06" db="EMBL/GenBank/DDBJ databases">
        <title>Draft Whole-Genome Sequence of the Entomopathogenic Bacterium Xenorhabdus khoisanae.</title>
        <authorList>
            <person name="Naidoo S."/>
            <person name="Featherston J."/>
            <person name="Gray V.M."/>
        </authorList>
    </citation>
    <scope>NUCLEOTIDE SEQUENCE [LARGE SCALE GENOMIC DNA]</scope>
    <source>
        <strain evidence="3 4">MCB</strain>
    </source>
</reference>
<dbReference type="AlphaFoldDB" id="A0A0J5FM27"/>
<proteinExistence type="predicted"/>
<dbReference type="GO" id="GO:0009897">
    <property type="term" value="C:external side of plasma membrane"/>
    <property type="evidence" value="ECO:0007669"/>
    <property type="project" value="TreeGrafter"/>
</dbReference>
<dbReference type="GO" id="GO:0005516">
    <property type="term" value="F:calmodulin binding"/>
    <property type="evidence" value="ECO:0007669"/>
    <property type="project" value="TreeGrafter"/>
</dbReference>
<dbReference type="InterPro" id="IPR038423">
    <property type="entry name" value="CAD_C_sf"/>
</dbReference>
<evidence type="ECO:0000313" key="4">
    <source>
        <dbReference type="Proteomes" id="UP000036277"/>
    </source>
</evidence>
<dbReference type="InterPro" id="IPR015059">
    <property type="entry name" value="Ca_cell_adhesion_N_dom"/>
</dbReference>
<dbReference type="OrthoDB" id="4131494at2"/>
<keyword evidence="4" id="KW-1185">Reference proteome</keyword>
<feature type="domain" description="Calcium-dependent cell adhesion molecule 1 membrane-binding" evidence="2">
    <location>
        <begin position="99"/>
        <end position="201"/>
    </location>
</feature>
<organism evidence="3 4">
    <name type="scientific">Xenorhabdus khoisanae</name>
    <dbReference type="NCBI Taxonomy" id="880157"/>
    <lineage>
        <taxon>Bacteria</taxon>
        <taxon>Pseudomonadati</taxon>
        <taxon>Pseudomonadota</taxon>
        <taxon>Gammaproteobacteria</taxon>
        <taxon>Enterobacterales</taxon>
        <taxon>Morganellaceae</taxon>
        <taxon>Xenorhabdus</taxon>
    </lineage>
</organism>
<dbReference type="Pfam" id="PF14564">
    <property type="entry name" value="Membrane_bind"/>
    <property type="match status" value="1"/>
</dbReference>
<evidence type="ECO:0008006" key="5">
    <source>
        <dbReference type="Google" id="ProtNLM"/>
    </source>
</evidence>
<accession>A0A0J5FM27</accession>
<dbReference type="InterPro" id="IPR052885">
    <property type="entry name" value="Dictyostelium_CAD"/>
</dbReference>
<comment type="caution">
    <text evidence="3">The sequence shown here is derived from an EMBL/GenBank/DDBJ whole genome shotgun (WGS) entry which is preliminary data.</text>
</comment>
<dbReference type="RefSeq" id="WP_047965232.1">
    <property type="nucleotide sequence ID" value="NZ_CAWMBG010000243.1"/>
</dbReference>
<dbReference type="PANTHER" id="PTHR38083">
    <property type="entry name" value="CALCIUM-DEPENDENT CELL ADHESION MOLECULE 1-RELATED"/>
    <property type="match status" value="1"/>
</dbReference>
<gene>
    <name evidence="3" type="ORF">AB204_20580</name>
</gene>
<dbReference type="EMBL" id="LFCV01000243">
    <property type="protein sequence ID" value="KMJ43281.1"/>
    <property type="molecule type" value="Genomic_DNA"/>
</dbReference>
<dbReference type="GO" id="GO:0016339">
    <property type="term" value="P:calcium-dependent cell-cell adhesion via plasma membrane cell adhesion molecules"/>
    <property type="evidence" value="ECO:0007669"/>
    <property type="project" value="TreeGrafter"/>
</dbReference>
<dbReference type="GO" id="GO:0005911">
    <property type="term" value="C:cell-cell junction"/>
    <property type="evidence" value="ECO:0007669"/>
    <property type="project" value="TreeGrafter"/>
</dbReference>
<dbReference type="PATRIC" id="fig|880157.4.peg.4465"/>
<dbReference type="Pfam" id="PF08964">
    <property type="entry name" value="Crystall_3"/>
    <property type="match status" value="1"/>
</dbReference>
<dbReference type="Gene3D" id="2.60.20.10">
    <property type="entry name" value="Crystallins"/>
    <property type="match status" value="1"/>
</dbReference>
<dbReference type="PANTHER" id="PTHR38083:SF1">
    <property type="entry name" value="CALCIUM-DEPENDENT CELL ADHESION MOLECULE 1-RELATED"/>
    <property type="match status" value="1"/>
</dbReference>
<dbReference type="InterPro" id="IPR029283">
    <property type="entry name" value="Membrane-bd"/>
</dbReference>
<dbReference type="GO" id="GO:0005509">
    <property type="term" value="F:calcium ion binding"/>
    <property type="evidence" value="ECO:0007669"/>
    <property type="project" value="TreeGrafter"/>
</dbReference>
<name>A0A0J5FM27_9GAMM</name>
<sequence>MSKAELTNGAIFYTQKNYTGSSYQYPENSTVVNLVGTPLNDKFLSVEIGLDSIVFAWRHGSNSQAGQTYREWDTSQADISDIQGLSKFVISPSNRDLLTVKLINASGDSQVFRANIRTYTIPDPVDCYSDGGYEVVGLVPKDGQEYVTSVAVFNDQNIPVTHGAVYFKYNGTDLDIITYNETKPPHMRFEKVSKYHFNFYLEELPDNK</sequence>
<protein>
    <recommendedName>
        <fullName evidence="5">Calcium-dependent cell adhesion molecule 1 membrane-binding domain-containing protein</fullName>
    </recommendedName>
</protein>
<dbReference type="Proteomes" id="UP000036277">
    <property type="component" value="Unassembled WGS sequence"/>
</dbReference>